<feature type="binding site" evidence="8">
    <location>
        <position position="427"/>
    </location>
    <ligand>
        <name>Mg(2+)</name>
        <dbReference type="ChEBI" id="CHEBI:18420"/>
        <label>2</label>
    </ligand>
</feature>
<evidence type="ECO:0000313" key="11">
    <source>
        <dbReference type="EMBL" id="RDB31468.1"/>
    </source>
</evidence>
<dbReference type="NCBIfam" id="TIGR00499">
    <property type="entry name" value="lysS_bact"/>
    <property type="match status" value="1"/>
</dbReference>
<evidence type="ECO:0000256" key="4">
    <source>
        <dbReference type="ARBA" id="ARBA00022741"/>
    </source>
</evidence>
<dbReference type="SUPFAM" id="SSF55681">
    <property type="entry name" value="Class II aaRS and biotin synthetases"/>
    <property type="match status" value="1"/>
</dbReference>
<dbReference type="AlphaFoldDB" id="A0A369KC29"/>
<comment type="subunit">
    <text evidence="8">Homodimer.</text>
</comment>
<keyword evidence="2 8" id="KW-0436">Ligase</keyword>
<dbReference type="GO" id="GO:0000287">
    <property type="term" value="F:magnesium ion binding"/>
    <property type="evidence" value="ECO:0007669"/>
    <property type="project" value="UniProtKB-UniRule"/>
</dbReference>
<dbReference type="HAMAP" id="MF_00252">
    <property type="entry name" value="Lys_tRNA_synth_class2"/>
    <property type="match status" value="1"/>
</dbReference>
<dbReference type="OrthoDB" id="9802326at2"/>
<dbReference type="GO" id="GO:0004824">
    <property type="term" value="F:lysine-tRNA ligase activity"/>
    <property type="evidence" value="ECO:0007669"/>
    <property type="project" value="UniProtKB-UniRule"/>
</dbReference>
<dbReference type="GO" id="GO:0005829">
    <property type="term" value="C:cytosol"/>
    <property type="evidence" value="ECO:0007669"/>
    <property type="project" value="TreeGrafter"/>
</dbReference>
<dbReference type="Pfam" id="PF01336">
    <property type="entry name" value="tRNA_anti-codon"/>
    <property type="match status" value="1"/>
</dbReference>
<protein>
    <recommendedName>
        <fullName evidence="8">Lysine--tRNA ligase</fullName>
        <ecNumber evidence="8">6.1.1.6</ecNumber>
    </recommendedName>
    <alternativeName>
        <fullName evidence="8">Lysyl-tRNA synthetase</fullName>
        <shortName evidence="8">LysRS</shortName>
    </alternativeName>
</protein>
<reference evidence="11 12" key="1">
    <citation type="submission" date="2018-07" db="EMBL/GenBank/DDBJ databases">
        <title>Comparative genomics of the Candidatus Parilichlamydiaceae reveals evidence of convergent evolution and genome reduction in the phylum Chlamydiae.</title>
        <authorList>
            <person name="Taylor-Brown A."/>
            <person name="Polkinghorne A."/>
        </authorList>
    </citation>
    <scope>NUCLEOTIDE SEQUENCE [LARGE SCALE GENOMIC DNA]</scope>
    <source>
        <strain evidence="11 12">Hat2</strain>
    </source>
</reference>
<evidence type="ECO:0000256" key="2">
    <source>
        <dbReference type="ARBA" id="ARBA00022598"/>
    </source>
</evidence>
<dbReference type="GO" id="GO:0005524">
    <property type="term" value="F:ATP binding"/>
    <property type="evidence" value="ECO:0007669"/>
    <property type="project" value="UniProtKB-UniRule"/>
</dbReference>
<dbReference type="PANTHER" id="PTHR42918:SF15">
    <property type="entry name" value="LYSINE--TRNA LIGASE, CHLOROPLASTIC_MITOCHONDRIAL"/>
    <property type="match status" value="1"/>
</dbReference>
<organism evidence="11 12">
    <name type="scientific">Candidatus Similichlamydia laticola</name>
    <dbReference type="NCBI Taxonomy" id="2170265"/>
    <lineage>
        <taxon>Bacteria</taxon>
        <taxon>Pseudomonadati</taxon>
        <taxon>Chlamydiota</taxon>
        <taxon>Chlamydiia</taxon>
        <taxon>Parachlamydiales</taxon>
        <taxon>Candidatus Parilichlamydiaceae</taxon>
        <taxon>Candidatus Similichlamydia</taxon>
    </lineage>
</organism>
<dbReference type="Pfam" id="PF00152">
    <property type="entry name" value="tRNA-synt_2"/>
    <property type="match status" value="1"/>
</dbReference>
<dbReference type="PANTHER" id="PTHR42918">
    <property type="entry name" value="LYSYL-TRNA SYNTHETASE"/>
    <property type="match status" value="1"/>
</dbReference>
<dbReference type="InterPro" id="IPR004365">
    <property type="entry name" value="NA-bd_OB_tRNA"/>
</dbReference>
<dbReference type="PRINTS" id="PR00982">
    <property type="entry name" value="TRNASYNTHLYS"/>
</dbReference>
<evidence type="ECO:0000256" key="5">
    <source>
        <dbReference type="ARBA" id="ARBA00022840"/>
    </source>
</evidence>
<comment type="catalytic activity">
    <reaction evidence="7 8 9">
        <text>tRNA(Lys) + L-lysine + ATP = L-lysyl-tRNA(Lys) + AMP + diphosphate</text>
        <dbReference type="Rhea" id="RHEA:20792"/>
        <dbReference type="Rhea" id="RHEA-COMP:9696"/>
        <dbReference type="Rhea" id="RHEA-COMP:9697"/>
        <dbReference type="ChEBI" id="CHEBI:30616"/>
        <dbReference type="ChEBI" id="CHEBI:32551"/>
        <dbReference type="ChEBI" id="CHEBI:33019"/>
        <dbReference type="ChEBI" id="CHEBI:78442"/>
        <dbReference type="ChEBI" id="CHEBI:78529"/>
        <dbReference type="ChEBI" id="CHEBI:456215"/>
        <dbReference type="EC" id="6.1.1.6"/>
    </reaction>
</comment>
<dbReference type="CDD" id="cd04322">
    <property type="entry name" value="LysRS_N"/>
    <property type="match status" value="1"/>
</dbReference>
<comment type="caution">
    <text evidence="11">The sequence shown here is derived from an EMBL/GenBank/DDBJ whole genome shotgun (WGS) entry which is preliminary data.</text>
</comment>
<feature type="domain" description="Aminoacyl-transfer RNA synthetases class-II family profile" evidence="10">
    <location>
        <begin position="187"/>
        <end position="500"/>
    </location>
</feature>
<evidence type="ECO:0000256" key="1">
    <source>
        <dbReference type="ARBA" id="ARBA00008226"/>
    </source>
</evidence>
<keyword evidence="4 8" id="KW-0547">Nucleotide-binding</keyword>
<sequence length="505" mass="58158">MSECPFENPPPDYAVRLQKLEQLRALGVDPYPHESQPTHTLESLGALRLEELPHVDSIDFSHAPSVLAGRVLLHRHMGRLLFVHIHEGSSSFQLLFTRGSCYLDPLNAEQSFEVIKKLVDLGDWLEATGYFCKTRKEEPSLLVSSFRLLCKSLLPLPDKHNKLANKELILRKRWLDLTMNPDSFRRFEMRFQIIRSIRHFFEQEGFLEVETPILQSHYGGAEAKPFISQVEALKQRVFLRISLEIPLKKLLVGGMNRVFELNKVFRNEGIDRTHNPEFTLLEAYAAYWDYNKMMNLVERLFKAVAQSNKGTTLLVIQEKKIDLGRPWKRLTMKESIRLYAGFDVDEMDDNALIEAITSFGVEIESHVRGLLVAQLFEVAVEKKLLEPHHILDHPIETTPLCKPIRKQKDPKGGVYVERFESFIGGEEICNSYSELNDPLLQSKLLQEQQRTKNENHEIDLEFLESIYQGMPPAGGIGIGIDRMVMLLTEAPHIKDVLFFPMMRSI</sequence>
<dbReference type="GO" id="GO:0000049">
    <property type="term" value="F:tRNA binding"/>
    <property type="evidence" value="ECO:0007669"/>
    <property type="project" value="TreeGrafter"/>
</dbReference>
<dbReference type="InterPro" id="IPR012340">
    <property type="entry name" value="NA-bd_OB-fold"/>
</dbReference>
<dbReference type="NCBIfam" id="NF001756">
    <property type="entry name" value="PRK00484.1"/>
    <property type="match status" value="1"/>
</dbReference>
<evidence type="ECO:0000313" key="12">
    <source>
        <dbReference type="Proteomes" id="UP000253816"/>
    </source>
</evidence>
<comment type="similarity">
    <text evidence="1 8">Belongs to the class-II aminoacyl-tRNA synthetase family.</text>
</comment>
<evidence type="ECO:0000256" key="3">
    <source>
        <dbReference type="ARBA" id="ARBA00022723"/>
    </source>
</evidence>
<keyword evidence="8 9" id="KW-0460">Magnesium</keyword>
<keyword evidence="5 8" id="KW-0067">ATP-binding</keyword>
<dbReference type="EMBL" id="QQBG01000016">
    <property type="protein sequence ID" value="RDB31468.1"/>
    <property type="molecule type" value="Genomic_DNA"/>
</dbReference>
<dbReference type="EC" id="6.1.1.6" evidence="8"/>
<keyword evidence="6 8" id="KW-0030">Aminoacyl-tRNA synthetase</keyword>
<feature type="binding site" evidence="8">
    <location>
        <position position="420"/>
    </location>
    <ligand>
        <name>Mg(2+)</name>
        <dbReference type="ChEBI" id="CHEBI:18420"/>
        <label>1</label>
    </ligand>
</feature>
<keyword evidence="3 8" id="KW-0479">Metal-binding</keyword>
<dbReference type="SUPFAM" id="SSF50249">
    <property type="entry name" value="Nucleic acid-binding proteins"/>
    <property type="match status" value="1"/>
</dbReference>
<dbReference type="RefSeq" id="WP_114544396.1">
    <property type="nucleotide sequence ID" value="NZ_QQBG01000016.1"/>
</dbReference>
<dbReference type="InterPro" id="IPR045864">
    <property type="entry name" value="aa-tRNA-synth_II/BPL/LPL"/>
</dbReference>
<accession>A0A369KC29</accession>
<dbReference type="InterPro" id="IPR044136">
    <property type="entry name" value="Lys-tRNA-ligase_II_N"/>
</dbReference>
<dbReference type="InterPro" id="IPR006195">
    <property type="entry name" value="aa-tRNA-synth_II"/>
</dbReference>
<proteinExistence type="inferred from homology"/>
<dbReference type="InterPro" id="IPR018149">
    <property type="entry name" value="Lys-tRNA-synth_II_C"/>
</dbReference>
<dbReference type="GO" id="GO:0006430">
    <property type="term" value="P:lysyl-tRNA aminoacylation"/>
    <property type="evidence" value="ECO:0007669"/>
    <property type="project" value="UniProtKB-UniRule"/>
</dbReference>
<keyword evidence="8" id="KW-0648">Protein biosynthesis</keyword>
<dbReference type="PROSITE" id="PS50862">
    <property type="entry name" value="AA_TRNA_LIGASE_II"/>
    <property type="match status" value="1"/>
</dbReference>
<evidence type="ECO:0000256" key="7">
    <source>
        <dbReference type="ARBA" id="ARBA00048573"/>
    </source>
</evidence>
<evidence type="ECO:0000256" key="9">
    <source>
        <dbReference type="RuleBase" id="RU000336"/>
    </source>
</evidence>
<gene>
    <name evidence="8" type="primary">lysS</name>
    <name evidence="11" type="ORF">HAT2_00427</name>
</gene>
<comment type="cofactor">
    <cofactor evidence="8 9">
        <name>Mg(2+)</name>
        <dbReference type="ChEBI" id="CHEBI:18420"/>
    </cofactor>
    <text evidence="8 9">Binds 3 Mg(2+) ions per subunit.</text>
</comment>
<comment type="subcellular location">
    <subcellularLocation>
        <location evidence="8">Cytoplasm</location>
    </subcellularLocation>
</comment>
<dbReference type="Gene3D" id="3.30.930.10">
    <property type="entry name" value="Bira Bifunctional Protein, Domain 2"/>
    <property type="match status" value="1"/>
</dbReference>
<evidence type="ECO:0000256" key="8">
    <source>
        <dbReference type="HAMAP-Rule" id="MF_00252"/>
    </source>
</evidence>
<name>A0A369KC29_9BACT</name>
<evidence type="ECO:0000256" key="6">
    <source>
        <dbReference type="ARBA" id="ARBA00023146"/>
    </source>
</evidence>
<dbReference type="InterPro" id="IPR004364">
    <property type="entry name" value="Aa-tRNA-synt_II"/>
</dbReference>
<dbReference type="InterPro" id="IPR002313">
    <property type="entry name" value="Lys-tRNA-ligase_II"/>
</dbReference>
<dbReference type="Gene3D" id="2.40.50.140">
    <property type="entry name" value="Nucleic acid-binding proteins"/>
    <property type="match status" value="1"/>
</dbReference>
<feature type="binding site" evidence="8">
    <location>
        <position position="427"/>
    </location>
    <ligand>
        <name>Mg(2+)</name>
        <dbReference type="ChEBI" id="CHEBI:18420"/>
        <label>1</label>
    </ligand>
</feature>
<keyword evidence="8" id="KW-0963">Cytoplasm</keyword>
<keyword evidence="12" id="KW-1185">Reference proteome</keyword>
<dbReference type="Proteomes" id="UP000253816">
    <property type="component" value="Unassembled WGS sequence"/>
</dbReference>
<evidence type="ECO:0000259" key="10">
    <source>
        <dbReference type="PROSITE" id="PS50862"/>
    </source>
</evidence>